<keyword evidence="4" id="KW-1185">Reference proteome</keyword>
<accession>A0ABT3PJ30</accession>
<evidence type="ECO:0000256" key="1">
    <source>
        <dbReference type="ARBA" id="ARBA00022729"/>
    </source>
</evidence>
<dbReference type="Gene3D" id="2.70.70.10">
    <property type="entry name" value="Glucose Permease (Domain IIA)"/>
    <property type="match status" value="1"/>
</dbReference>
<dbReference type="InterPro" id="IPR011055">
    <property type="entry name" value="Dup_hybrid_motif"/>
</dbReference>
<feature type="domain" description="M23ase beta-sheet core" evidence="2">
    <location>
        <begin position="65"/>
        <end position="163"/>
    </location>
</feature>
<dbReference type="PANTHER" id="PTHR21666:SF289">
    <property type="entry name" value="L-ALA--D-GLU ENDOPEPTIDASE"/>
    <property type="match status" value="1"/>
</dbReference>
<dbReference type="InterPro" id="IPR050570">
    <property type="entry name" value="Cell_wall_metabolism_enzyme"/>
</dbReference>
<sequence length="198" mass="22374">MKTLSTIDFANVMDYPDDPEEMYLFDFTEGYNPEFIRSKKWGIGRYNEKRKEMYVAPHYKSSRDIHMGIDIWTEAGASVYSFADGKVVYMKDNNQPGDYGPTIVIKYTIDSTEVFALYGHLTRASLQQVSVGEQVQKGQHIADLGSEEVNGGWVPHLHFQLSIEDPGKADMPGVVSDEGHEQALGIYPDPRIILGQLY</sequence>
<evidence type="ECO:0000259" key="2">
    <source>
        <dbReference type="Pfam" id="PF01551"/>
    </source>
</evidence>
<dbReference type="SUPFAM" id="SSF51261">
    <property type="entry name" value="Duplicated hybrid motif"/>
    <property type="match status" value="1"/>
</dbReference>
<dbReference type="Proteomes" id="UP001207918">
    <property type="component" value="Unassembled WGS sequence"/>
</dbReference>
<gene>
    <name evidence="3" type="ORF">J6I44_03765</name>
</gene>
<dbReference type="Pfam" id="PF01551">
    <property type="entry name" value="Peptidase_M23"/>
    <property type="match status" value="1"/>
</dbReference>
<dbReference type="EMBL" id="JAGGJA010000002">
    <property type="protein sequence ID" value="MCW9705951.1"/>
    <property type="molecule type" value="Genomic_DNA"/>
</dbReference>
<organism evidence="3 4">
    <name type="scientific">Fodinibius salsisoli</name>
    <dbReference type="NCBI Taxonomy" id="2820877"/>
    <lineage>
        <taxon>Bacteria</taxon>
        <taxon>Pseudomonadati</taxon>
        <taxon>Balneolota</taxon>
        <taxon>Balneolia</taxon>
        <taxon>Balneolales</taxon>
        <taxon>Balneolaceae</taxon>
        <taxon>Fodinibius</taxon>
    </lineage>
</organism>
<dbReference type="PANTHER" id="PTHR21666">
    <property type="entry name" value="PEPTIDASE-RELATED"/>
    <property type="match status" value="1"/>
</dbReference>
<evidence type="ECO:0000313" key="4">
    <source>
        <dbReference type="Proteomes" id="UP001207918"/>
    </source>
</evidence>
<keyword evidence="1" id="KW-0732">Signal</keyword>
<dbReference type="CDD" id="cd12797">
    <property type="entry name" value="M23_peptidase"/>
    <property type="match status" value="1"/>
</dbReference>
<dbReference type="RefSeq" id="WP_265764648.1">
    <property type="nucleotide sequence ID" value="NZ_JAGGJA010000002.1"/>
</dbReference>
<dbReference type="InterPro" id="IPR016047">
    <property type="entry name" value="M23ase_b-sheet_dom"/>
</dbReference>
<proteinExistence type="predicted"/>
<name>A0ABT3PJ30_9BACT</name>
<protein>
    <submittedName>
        <fullName evidence="3">Peptidoglycan DD-metalloendopeptidase family protein</fullName>
    </submittedName>
</protein>
<comment type="caution">
    <text evidence="3">The sequence shown here is derived from an EMBL/GenBank/DDBJ whole genome shotgun (WGS) entry which is preliminary data.</text>
</comment>
<evidence type="ECO:0000313" key="3">
    <source>
        <dbReference type="EMBL" id="MCW9705951.1"/>
    </source>
</evidence>
<reference evidence="3 4" key="1">
    <citation type="submission" date="2021-03" db="EMBL/GenBank/DDBJ databases">
        <title>Aliifodinibius sp. nov., a new bacterium isolated from saline soil.</title>
        <authorList>
            <person name="Galisteo C."/>
            <person name="De La Haba R."/>
            <person name="Sanchez-Porro C."/>
            <person name="Ventosa A."/>
        </authorList>
    </citation>
    <scope>NUCLEOTIDE SEQUENCE [LARGE SCALE GENOMIC DNA]</scope>
    <source>
        <strain evidence="3 4">1BSP15-2V2</strain>
    </source>
</reference>